<evidence type="ECO:0000256" key="6">
    <source>
        <dbReference type="ARBA" id="ARBA00048785"/>
    </source>
</evidence>
<keyword evidence="4 7" id="KW-0686">Riboflavin biosynthesis</keyword>
<evidence type="ECO:0000256" key="5">
    <source>
        <dbReference type="ARBA" id="ARBA00022679"/>
    </source>
</evidence>
<evidence type="ECO:0000313" key="9">
    <source>
        <dbReference type="Proteomes" id="UP000007486"/>
    </source>
</evidence>
<sequence length="164" mass="17642">MSTAYHNLSDYDTHSVPDASAMRFGIVVSEWNQHITGSLLNGALNTLKKHGAKDENILVKTVPGSFELTYGSAQLIKSGKVDAVIALGCVIRGDTPHFDYVCMGATQGITYLNATSDIPVIYGLITTNNMQQAEERAGGKLGNKGDECAVDAIKMIDFTCKLKK</sequence>
<dbReference type="Pfam" id="PF00885">
    <property type="entry name" value="DMRL_synthase"/>
    <property type="match status" value="1"/>
</dbReference>
<dbReference type="PANTHER" id="PTHR21058">
    <property type="entry name" value="6,7-DIMETHYL-8-RIBITYLLUMAZINE SYNTHASE DMRL SYNTHASE LUMAZINE SYNTHASE"/>
    <property type="match status" value="1"/>
</dbReference>
<comment type="similarity">
    <text evidence="2 7">Belongs to the DMRL synthase family.</text>
</comment>
<feature type="active site" description="Proton donor" evidence="7">
    <location>
        <position position="97"/>
    </location>
</feature>
<feature type="binding site" evidence="7">
    <location>
        <position position="122"/>
    </location>
    <ligand>
        <name>5-amino-6-(D-ribitylamino)uracil</name>
        <dbReference type="ChEBI" id="CHEBI:15934"/>
    </ligand>
</feature>
<dbReference type="eggNOG" id="COG0054">
    <property type="taxonomic scope" value="Bacteria"/>
</dbReference>
<gene>
    <name evidence="7" type="primary">ribH</name>
    <name evidence="8" type="ordered locus">Bacsa_0089</name>
</gene>
<feature type="binding site" evidence="7">
    <location>
        <begin position="89"/>
        <end position="91"/>
    </location>
    <ligand>
        <name>5-amino-6-(D-ribitylamino)uracil</name>
        <dbReference type="ChEBI" id="CHEBI:15934"/>
    </ligand>
</feature>
<dbReference type="Gene3D" id="3.40.50.960">
    <property type="entry name" value="Lumazine/riboflavin synthase"/>
    <property type="match status" value="1"/>
</dbReference>
<dbReference type="HOGENOM" id="CLU_089358_1_2_10"/>
<accession>F0R4L2</accession>
<keyword evidence="5 7" id="KW-0808">Transferase</keyword>
<evidence type="ECO:0000256" key="7">
    <source>
        <dbReference type="HAMAP-Rule" id="MF_00178"/>
    </source>
</evidence>
<dbReference type="InterPro" id="IPR036467">
    <property type="entry name" value="LS/RS_sf"/>
</dbReference>
<feature type="binding site" evidence="7">
    <location>
        <position position="136"/>
    </location>
    <ligand>
        <name>(2S)-2-hydroxy-3-oxobutyl phosphate</name>
        <dbReference type="ChEBI" id="CHEBI:58830"/>
    </ligand>
</feature>
<dbReference type="CDD" id="cd09209">
    <property type="entry name" value="Lumazine_synthase-I"/>
    <property type="match status" value="1"/>
</dbReference>
<comment type="pathway">
    <text evidence="1 7">Cofactor biosynthesis; riboflavin biosynthesis; riboflavin from 2-hydroxy-3-oxobutyl phosphate and 5-amino-6-(D-ribitylamino)uracil: step 1/2.</text>
</comment>
<dbReference type="EC" id="2.5.1.78" evidence="3 7"/>
<evidence type="ECO:0000313" key="8">
    <source>
        <dbReference type="EMBL" id="ADY34702.1"/>
    </source>
</evidence>
<dbReference type="UniPathway" id="UPA00275">
    <property type="reaction ID" value="UER00404"/>
</dbReference>
<feature type="binding site" evidence="7">
    <location>
        <position position="31"/>
    </location>
    <ligand>
        <name>5-amino-6-(D-ribitylamino)uracil</name>
        <dbReference type="ChEBI" id="CHEBI:15934"/>
    </ligand>
</feature>
<dbReference type="GO" id="GO:0009231">
    <property type="term" value="P:riboflavin biosynthetic process"/>
    <property type="evidence" value="ECO:0007669"/>
    <property type="project" value="UniProtKB-UniRule"/>
</dbReference>
<dbReference type="PANTHER" id="PTHR21058:SF0">
    <property type="entry name" value="6,7-DIMETHYL-8-RIBITYLLUMAZINE SYNTHASE"/>
    <property type="match status" value="1"/>
</dbReference>
<dbReference type="RefSeq" id="WP_013616164.1">
    <property type="nucleotide sequence ID" value="NC_015164.1"/>
</dbReference>
<organism evidence="8 9">
    <name type="scientific">Phocaeicola salanitronis (strain DSM 18170 / JCM 13657 / CCUG 60908 / BL78)</name>
    <name type="common">Bacteroides salanitronis</name>
    <dbReference type="NCBI Taxonomy" id="667015"/>
    <lineage>
        <taxon>Bacteria</taxon>
        <taxon>Pseudomonadati</taxon>
        <taxon>Bacteroidota</taxon>
        <taxon>Bacteroidia</taxon>
        <taxon>Bacteroidales</taxon>
        <taxon>Bacteroidaceae</taxon>
        <taxon>Phocaeicola</taxon>
    </lineage>
</organism>
<dbReference type="KEGG" id="bsa:Bacsa_0089"/>
<dbReference type="AlphaFoldDB" id="F0R4L2"/>
<comment type="function">
    <text evidence="7">Catalyzes the formation of 6,7-dimethyl-8-ribityllumazine by condensation of 5-amino-6-(D-ribitylamino)uracil with 3,4-dihydroxy-2-butanone 4-phosphate. This is the penultimate step in the biosynthesis of riboflavin.</text>
</comment>
<dbReference type="SUPFAM" id="SSF52121">
    <property type="entry name" value="Lumazine synthase"/>
    <property type="match status" value="1"/>
</dbReference>
<dbReference type="GO" id="GO:0009349">
    <property type="term" value="C:riboflavin synthase complex"/>
    <property type="evidence" value="ECO:0007669"/>
    <property type="project" value="UniProtKB-UniRule"/>
</dbReference>
<evidence type="ECO:0000256" key="3">
    <source>
        <dbReference type="ARBA" id="ARBA00012664"/>
    </source>
</evidence>
<dbReference type="GO" id="GO:0000906">
    <property type="term" value="F:6,7-dimethyl-8-ribityllumazine synthase activity"/>
    <property type="evidence" value="ECO:0007669"/>
    <property type="project" value="UniProtKB-UniRule"/>
</dbReference>
<dbReference type="Proteomes" id="UP000007486">
    <property type="component" value="Chromosome"/>
</dbReference>
<dbReference type="GO" id="GO:0005829">
    <property type="term" value="C:cytosol"/>
    <property type="evidence" value="ECO:0007669"/>
    <property type="project" value="TreeGrafter"/>
</dbReference>
<dbReference type="OrthoDB" id="9809709at2"/>
<comment type="catalytic activity">
    <reaction evidence="6 7">
        <text>(2S)-2-hydroxy-3-oxobutyl phosphate + 5-amino-6-(D-ribitylamino)uracil = 6,7-dimethyl-8-(1-D-ribityl)lumazine + phosphate + 2 H2O + H(+)</text>
        <dbReference type="Rhea" id="RHEA:26152"/>
        <dbReference type="ChEBI" id="CHEBI:15377"/>
        <dbReference type="ChEBI" id="CHEBI:15378"/>
        <dbReference type="ChEBI" id="CHEBI:15934"/>
        <dbReference type="ChEBI" id="CHEBI:43474"/>
        <dbReference type="ChEBI" id="CHEBI:58201"/>
        <dbReference type="ChEBI" id="CHEBI:58830"/>
        <dbReference type="EC" id="2.5.1.78"/>
    </reaction>
</comment>
<feature type="binding site" evidence="7">
    <location>
        <begin position="65"/>
        <end position="67"/>
    </location>
    <ligand>
        <name>5-amino-6-(D-ribitylamino)uracil</name>
        <dbReference type="ChEBI" id="CHEBI:15934"/>
    </ligand>
</feature>
<reference evidence="8 9" key="1">
    <citation type="journal article" date="2011" name="Stand. Genomic Sci.">
        <title>Complete genome sequence of Bacteroides salanitronis type strain (BL78).</title>
        <authorList>
            <person name="Gronow S."/>
            <person name="Held B."/>
            <person name="Lucas S."/>
            <person name="Lapidus A."/>
            <person name="Del Rio T.G."/>
            <person name="Nolan M."/>
            <person name="Tice H."/>
            <person name="Deshpande S."/>
            <person name="Cheng J.F."/>
            <person name="Pitluck S."/>
            <person name="Liolios K."/>
            <person name="Pagani I."/>
            <person name="Ivanova N."/>
            <person name="Mavromatis K."/>
            <person name="Pati A."/>
            <person name="Tapia R."/>
            <person name="Han C."/>
            <person name="Goodwin L."/>
            <person name="Chen A."/>
            <person name="Palaniappan K."/>
            <person name="Land M."/>
            <person name="Hauser L."/>
            <person name="Chang Y.J."/>
            <person name="Jeffries C.D."/>
            <person name="Brambilla E.M."/>
            <person name="Rohde M."/>
            <person name="Goker M."/>
            <person name="Detter J.C."/>
            <person name="Woyke T."/>
            <person name="Bristow J."/>
            <person name="Markowitz V."/>
            <person name="Hugenholtz P."/>
            <person name="Kyrpides N.C."/>
            <person name="Klenk H.P."/>
            <person name="Eisen J.A."/>
        </authorList>
    </citation>
    <scope>NUCLEOTIDE SEQUENCE [LARGE SCALE GENOMIC DNA]</scope>
    <source>
        <strain evidence="8 9">DSM 18170</strain>
    </source>
</reference>
<dbReference type="HAMAP" id="MF_00178">
    <property type="entry name" value="Lumazine_synth"/>
    <property type="match status" value="1"/>
</dbReference>
<dbReference type="InterPro" id="IPR002180">
    <property type="entry name" value="LS/RS"/>
</dbReference>
<dbReference type="InterPro" id="IPR034964">
    <property type="entry name" value="LS"/>
</dbReference>
<proteinExistence type="inferred from homology"/>
<evidence type="ECO:0000256" key="1">
    <source>
        <dbReference type="ARBA" id="ARBA00004917"/>
    </source>
</evidence>
<name>F0R4L2_PHOSB</name>
<protein>
    <recommendedName>
        <fullName evidence="3 7">6,7-dimethyl-8-ribityllumazine synthase</fullName>
        <shortName evidence="7">DMRL synthase</shortName>
        <shortName evidence="7">LS</shortName>
        <shortName evidence="7">Lumazine synthase</shortName>
        <ecNumber evidence="3 7">2.5.1.78</ecNumber>
    </recommendedName>
</protein>
<dbReference type="STRING" id="667015.Bacsa_0089"/>
<feature type="binding site" evidence="7">
    <location>
        <begin position="94"/>
        <end position="95"/>
    </location>
    <ligand>
        <name>(2S)-2-hydroxy-3-oxobutyl phosphate</name>
        <dbReference type="ChEBI" id="CHEBI:58830"/>
    </ligand>
</feature>
<evidence type="ECO:0000256" key="2">
    <source>
        <dbReference type="ARBA" id="ARBA00007424"/>
    </source>
</evidence>
<evidence type="ECO:0000256" key="4">
    <source>
        <dbReference type="ARBA" id="ARBA00022619"/>
    </source>
</evidence>
<dbReference type="NCBIfam" id="TIGR00114">
    <property type="entry name" value="lumazine-synth"/>
    <property type="match status" value="1"/>
</dbReference>
<keyword evidence="9" id="KW-1185">Reference proteome</keyword>
<dbReference type="EMBL" id="CP002530">
    <property type="protein sequence ID" value="ADY34702.1"/>
    <property type="molecule type" value="Genomic_DNA"/>
</dbReference>